<feature type="coiled-coil region" evidence="1">
    <location>
        <begin position="212"/>
        <end position="327"/>
    </location>
</feature>
<sequence length="332" mass="37761">MSKAENSDLTAEEDAPPVEVIRTDCADNTVIILAVKSTNVMQEDALAPAEIAKEVSNAQFELFENKCLIETKIDTNVLGENEVDNPDAYTEETTDIITETAHVPAEDVNVIQIKAQNSAESEETSQLKFINEEKADTSKQNARDNIAAYISRLEAEVRKKTKERDSYQKKFEDAKTKLTALQASYSAIINRGNDEDTLQLLREQLAQLTLMYEERNRVIVNQENQINALNNQVTSLKEVVSITRDLLEIRNIEMKQLQAKVDNMEKNISQERDWHNTMISKMDAAMRLNADLKKEYETQLSLFQSLRENYNKKITLLSRENQILETVASAPK</sequence>
<gene>
    <name evidence="2" type="ORF">ALC60_02823</name>
</gene>
<dbReference type="STRING" id="64791.A0A151XDF5"/>
<proteinExistence type="predicted"/>
<evidence type="ECO:0000313" key="2">
    <source>
        <dbReference type="EMBL" id="KYQ58402.1"/>
    </source>
</evidence>
<accession>A0A151XDF5</accession>
<protein>
    <submittedName>
        <fullName evidence="2">Uncharacterized protein</fullName>
    </submittedName>
</protein>
<feature type="coiled-coil region" evidence="1">
    <location>
        <begin position="150"/>
        <end position="184"/>
    </location>
</feature>
<evidence type="ECO:0000313" key="3">
    <source>
        <dbReference type="Proteomes" id="UP000075809"/>
    </source>
</evidence>
<dbReference type="KEGG" id="mzt:108731965"/>
<name>A0A151XDF5_9HYME</name>
<dbReference type="Proteomes" id="UP000075809">
    <property type="component" value="Unassembled WGS sequence"/>
</dbReference>
<dbReference type="OrthoDB" id="6620016at2759"/>
<dbReference type="AlphaFoldDB" id="A0A151XDF5"/>
<reference evidence="2 3" key="1">
    <citation type="submission" date="2015-09" db="EMBL/GenBank/DDBJ databases">
        <title>Trachymyrmex zeteki WGS genome.</title>
        <authorList>
            <person name="Nygaard S."/>
            <person name="Hu H."/>
            <person name="Boomsma J."/>
            <person name="Zhang G."/>
        </authorList>
    </citation>
    <scope>NUCLEOTIDE SEQUENCE [LARGE SCALE GENOMIC DNA]</scope>
    <source>
        <strain evidence="2">Tzet28-1</strain>
        <tissue evidence="2">Whole body</tissue>
    </source>
</reference>
<organism evidence="2 3">
    <name type="scientific">Mycetomoellerius zeteki</name>
    <dbReference type="NCBI Taxonomy" id="64791"/>
    <lineage>
        <taxon>Eukaryota</taxon>
        <taxon>Metazoa</taxon>
        <taxon>Ecdysozoa</taxon>
        <taxon>Arthropoda</taxon>
        <taxon>Hexapoda</taxon>
        <taxon>Insecta</taxon>
        <taxon>Pterygota</taxon>
        <taxon>Neoptera</taxon>
        <taxon>Endopterygota</taxon>
        <taxon>Hymenoptera</taxon>
        <taxon>Apocrita</taxon>
        <taxon>Aculeata</taxon>
        <taxon>Formicoidea</taxon>
        <taxon>Formicidae</taxon>
        <taxon>Myrmicinae</taxon>
        <taxon>Mycetomoellerius</taxon>
    </lineage>
</organism>
<evidence type="ECO:0000256" key="1">
    <source>
        <dbReference type="SAM" id="Coils"/>
    </source>
</evidence>
<keyword evidence="1" id="KW-0175">Coiled coil</keyword>
<keyword evidence="3" id="KW-1185">Reference proteome</keyword>
<dbReference type="EMBL" id="KQ982294">
    <property type="protein sequence ID" value="KYQ58402.1"/>
    <property type="molecule type" value="Genomic_DNA"/>
</dbReference>